<accession>U4LU17</accession>
<dbReference type="Proteomes" id="UP000018144">
    <property type="component" value="Unassembled WGS sequence"/>
</dbReference>
<dbReference type="AlphaFoldDB" id="U4LU17"/>
<evidence type="ECO:0000313" key="2">
    <source>
        <dbReference type="Proteomes" id="UP000018144"/>
    </source>
</evidence>
<proteinExistence type="predicted"/>
<sequence length="46" mass="5148">MSALPQPSAQMLYRMQKLLSRNCRSGILSYSSASSKPKPFLRCSNL</sequence>
<keyword evidence="2" id="KW-1185">Reference proteome</keyword>
<reference evidence="1 2" key="1">
    <citation type="journal article" date="2013" name="PLoS Genet.">
        <title>The genome and development-dependent transcriptomes of Pyronema confluens: a window into fungal evolution.</title>
        <authorList>
            <person name="Traeger S."/>
            <person name="Altegoer F."/>
            <person name="Freitag M."/>
            <person name="Gabaldon T."/>
            <person name="Kempken F."/>
            <person name="Kumar A."/>
            <person name="Marcet-Houben M."/>
            <person name="Poggeler S."/>
            <person name="Stajich J.E."/>
            <person name="Nowrousian M."/>
        </authorList>
    </citation>
    <scope>NUCLEOTIDE SEQUENCE [LARGE SCALE GENOMIC DNA]</scope>
    <source>
        <strain evidence="2">CBS 100304</strain>
        <tissue evidence="1">Vegetative mycelium</tissue>
    </source>
</reference>
<name>U4LU17_PYROM</name>
<gene>
    <name evidence="1" type="ORF">PCON_14340</name>
</gene>
<evidence type="ECO:0000313" key="1">
    <source>
        <dbReference type="EMBL" id="CCX33300.1"/>
    </source>
</evidence>
<organism evidence="1 2">
    <name type="scientific">Pyronema omphalodes (strain CBS 100304)</name>
    <name type="common">Pyronema confluens</name>
    <dbReference type="NCBI Taxonomy" id="1076935"/>
    <lineage>
        <taxon>Eukaryota</taxon>
        <taxon>Fungi</taxon>
        <taxon>Dikarya</taxon>
        <taxon>Ascomycota</taxon>
        <taxon>Pezizomycotina</taxon>
        <taxon>Pezizomycetes</taxon>
        <taxon>Pezizales</taxon>
        <taxon>Pyronemataceae</taxon>
        <taxon>Pyronema</taxon>
    </lineage>
</organism>
<dbReference type="EMBL" id="HF936042">
    <property type="protein sequence ID" value="CCX33300.1"/>
    <property type="molecule type" value="Genomic_DNA"/>
</dbReference>
<protein>
    <submittedName>
        <fullName evidence="1">Uncharacterized protein</fullName>
    </submittedName>
</protein>